<dbReference type="Gene3D" id="3.30.750.24">
    <property type="entry name" value="STAS domain"/>
    <property type="match status" value="1"/>
</dbReference>
<dbReference type="GO" id="GO:0043856">
    <property type="term" value="F:anti-sigma factor antagonist activity"/>
    <property type="evidence" value="ECO:0007669"/>
    <property type="project" value="InterPro"/>
</dbReference>
<dbReference type="Proteomes" id="UP000465361">
    <property type="component" value="Unassembled WGS sequence"/>
</dbReference>
<dbReference type="PROSITE" id="PS50801">
    <property type="entry name" value="STAS"/>
    <property type="match status" value="1"/>
</dbReference>
<dbReference type="InterPro" id="IPR003658">
    <property type="entry name" value="Anti-sigma_ant"/>
</dbReference>
<dbReference type="CDD" id="cd07043">
    <property type="entry name" value="STAS_anti-anti-sigma_factors"/>
    <property type="match status" value="1"/>
</dbReference>
<dbReference type="EMBL" id="BLKW01000004">
    <property type="protein sequence ID" value="GFG76284.1"/>
    <property type="molecule type" value="Genomic_DNA"/>
</dbReference>
<evidence type="ECO:0000256" key="2">
    <source>
        <dbReference type="RuleBase" id="RU003749"/>
    </source>
</evidence>
<reference evidence="4 5" key="1">
    <citation type="journal article" date="2019" name="Emerg. Microbes Infect.">
        <title>Comprehensive subspecies identification of 175 nontuberculous mycobacteria species based on 7547 genomic profiles.</title>
        <authorList>
            <person name="Matsumoto Y."/>
            <person name="Kinjo T."/>
            <person name="Motooka D."/>
            <person name="Nabeya D."/>
            <person name="Jung N."/>
            <person name="Uechi K."/>
            <person name="Horii T."/>
            <person name="Iida T."/>
            <person name="Fujita J."/>
            <person name="Nakamura S."/>
        </authorList>
    </citation>
    <scope>NUCLEOTIDE SEQUENCE [LARGE SCALE GENOMIC DNA]</scope>
    <source>
        <strain evidence="4 5">JCM 17322</strain>
    </source>
</reference>
<evidence type="ECO:0000256" key="1">
    <source>
        <dbReference type="ARBA" id="ARBA00009013"/>
    </source>
</evidence>
<dbReference type="Pfam" id="PF01740">
    <property type="entry name" value="STAS"/>
    <property type="match status" value="1"/>
</dbReference>
<gene>
    <name evidence="4" type="ORF">MBOT_36490</name>
</gene>
<feature type="domain" description="STAS" evidence="3">
    <location>
        <begin position="30"/>
        <end position="141"/>
    </location>
</feature>
<dbReference type="SUPFAM" id="SSF52091">
    <property type="entry name" value="SpoIIaa-like"/>
    <property type="match status" value="1"/>
</dbReference>
<proteinExistence type="inferred from homology"/>
<protein>
    <recommendedName>
        <fullName evidence="2">Anti-sigma factor antagonist</fullName>
    </recommendedName>
</protein>
<dbReference type="PANTHER" id="PTHR33495:SF2">
    <property type="entry name" value="ANTI-SIGMA FACTOR ANTAGONIST TM_1081-RELATED"/>
    <property type="match status" value="1"/>
</dbReference>
<dbReference type="RefSeq" id="WP_170301295.1">
    <property type="nucleotide sequence ID" value="NZ_BLKW01000004.1"/>
</dbReference>
<accession>A0A7I9Y2N4</accession>
<dbReference type="AlphaFoldDB" id="A0A7I9Y2N4"/>
<sequence length="143" mass="15136">MNMPIAERSSGHVMLSTRLISELGDAHSTLRATTQRNGSAVMVYAGGEIDACNESTWRRLLAEASAAVTTPGPLVIDTNGVDFMACCAFAVLADEADRCLRRGVDLRLVSREPIVPRIVAACGLSEMLPVYPSMDAALSATAP</sequence>
<evidence type="ECO:0000259" key="3">
    <source>
        <dbReference type="PROSITE" id="PS50801"/>
    </source>
</evidence>
<dbReference type="InterPro" id="IPR002645">
    <property type="entry name" value="STAS_dom"/>
</dbReference>
<evidence type="ECO:0000313" key="4">
    <source>
        <dbReference type="EMBL" id="GFG76284.1"/>
    </source>
</evidence>
<comment type="similarity">
    <text evidence="1 2">Belongs to the anti-sigma-factor antagonist family.</text>
</comment>
<comment type="caution">
    <text evidence="4">The sequence shown here is derived from an EMBL/GenBank/DDBJ whole genome shotgun (WGS) entry which is preliminary data.</text>
</comment>
<evidence type="ECO:0000313" key="5">
    <source>
        <dbReference type="Proteomes" id="UP000465361"/>
    </source>
</evidence>
<dbReference type="InterPro" id="IPR036513">
    <property type="entry name" value="STAS_dom_sf"/>
</dbReference>
<keyword evidence="5" id="KW-1185">Reference proteome</keyword>
<dbReference type="NCBIfam" id="TIGR00377">
    <property type="entry name" value="ant_ant_sig"/>
    <property type="match status" value="1"/>
</dbReference>
<dbReference type="PANTHER" id="PTHR33495">
    <property type="entry name" value="ANTI-SIGMA FACTOR ANTAGONIST TM_1081-RELATED-RELATED"/>
    <property type="match status" value="1"/>
</dbReference>
<organism evidence="4 5">
    <name type="scientific">Mycobacterium botniense</name>
    <dbReference type="NCBI Taxonomy" id="84962"/>
    <lineage>
        <taxon>Bacteria</taxon>
        <taxon>Bacillati</taxon>
        <taxon>Actinomycetota</taxon>
        <taxon>Actinomycetes</taxon>
        <taxon>Mycobacteriales</taxon>
        <taxon>Mycobacteriaceae</taxon>
        <taxon>Mycobacterium</taxon>
    </lineage>
</organism>
<name>A0A7I9Y2N4_9MYCO</name>